<dbReference type="Proteomes" id="UP000079169">
    <property type="component" value="Unplaced"/>
</dbReference>
<dbReference type="KEGG" id="dci:103520183"/>
<accession>A0A1S3DKF1</accession>
<name>A0A1S3DKF1_DIACI</name>
<dbReference type="AlphaFoldDB" id="A0A1S3DKF1"/>
<feature type="transmembrane region" description="Helical" evidence="1">
    <location>
        <begin position="20"/>
        <end position="38"/>
    </location>
</feature>
<dbReference type="PaxDb" id="121845-A0A1S3DKF1"/>
<keyword evidence="1" id="KW-0472">Membrane</keyword>
<feature type="transmembrane region" description="Helical" evidence="1">
    <location>
        <begin position="283"/>
        <end position="308"/>
    </location>
</feature>
<keyword evidence="1" id="KW-0812">Transmembrane</keyword>
<gene>
    <name evidence="3" type="primary">LOC103520183</name>
</gene>
<evidence type="ECO:0000256" key="1">
    <source>
        <dbReference type="SAM" id="Phobius"/>
    </source>
</evidence>
<keyword evidence="1" id="KW-1133">Transmembrane helix</keyword>
<sequence>MCYTDCFLFYFTIRAGSSCVSSILLALGIIGCILVPVLPFSGNRIQFCMIMAYMILLVIAFTVTLCGSLTDSKVSIGFGLLLGVVAFILWMTLTIPTILAFRKASINDFCLGMNCGESHWLVPRIWMDTDFEDFPTTTQKIKRSGMDGEFIKVDSVGPKVIMSHDDTDNAKVILVEDSPSVGSKMETNGDDASLDKHAKDTISKSATTTISSDARLLLDEDTDWLDLAEHILEGDGNTQGHSVSKRQINLAKQLKKLRESRFEDPRILSNSMTVMTLTRTRSIILTFLYGLLHVFVLITIFMNLASFVCREDEELPRQPIEFDEPICESTTCWKPV</sequence>
<reference evidence="3" key="1">
    <citation type="submission" date="2025-08" db="UniProtKB">
        <authorList>
            <consortium name="RefSeq"/>
        </authorList>
    </citation>
    <scope>IDENTIFICATION</scope>
</reference>
<feature type="transmembrane region" description="Helical" evidence="1">
    <location>
        <begin position="50"/>
        <end position="70"/>
    </location>
</feature>
<dbReference type="GeneID" id="103520183"/>
<proteinExistence type="predicted"/>
<keyword evidence="2" id="KW-1185">Reference proteome</keyword>
<feature type="transmembrane region" description="Helical" evidence="1">
    <location>
        <begin position="76"/>
        <end position="101"/>
    </location>
</feature>
<evidence type="ECO:0000313" key="2">
    <source>
        <dbReference type="Proteomes" id="UP000079169"/>
    </source>
</evidence>
<organism evidence="2 3">
    <name type="scientific">Diaphorina citri</name>
    <name type="common">Asian citrus psyllid</name>
    <dbReference type="NCBI Taxonomy" id="121845"/>
    <lineage>
        <taxon>Eukaryota</taxon>
        <taxon>Metazoa</taxon>
        <taxon>Ecdysozoa</taxon>
        <taxon>Arthropoda</taxon>
        <taxon>Hexapoda</taxon>
        <taxon>Insecta</taxon>
        <taxon>Pterygota</taxon>
        <taxon>Neoptera</taxon>
        <taxon>Paraneoptera</taxon>
        <taxon>Hemiptera</taxon>
        <taxon>Sternorrhyncha</taxon>
        <taxon>Psylloidea</taxon>
        <taxon>Psyllidae</taxon>
        <taxon>Diaphorininae</taxon>
        <taxon>Diaphorina</taxon>
    </lineage>
</organism>
<evidence type="ECO:0000313" key="3">
    <source>
        <dbReference type="RefSeq" id="XP_008483498.1"/>
    </source>
</evidence>
<protein>
    <submittedName>
        <fullName evidence="3">Uncharacterized protein LOC103520183 isoform X5</fullName>
    </submittedName>
</protein>
<dbReference type="RefSeq" id="XP_008483498.1">
    <property type="nucleotide sequence ID" value="XM_008485276.2"/>
</dbReference>